<evidence type="ECO:0000256" key="1">
    <source>
        <dbReference type="SAM" id="MobiDB-lite"/>
    </source>
</evidence>
<protein>
    <submittedName>
        <fullName evidence="2">Uncharacterized protein</fullName>
    </submittedName>
</protein>
<organism evidence="2 3">
    <name type="scientific">Mycobacterium tuberculosis</name>
    <dbReference type="NCBI Taxonomy" id="1773"/>
    <lineage>
        <taxon>Bacteria</taxon>
        <taxon>Bacillati</taxon>
        <taxon>Actinomycetota</taxon>
        <taxon>Actinomycetes</taxon>
        <taxon>Mycobacteriales</taxon>
        <taxon>Mycobacteriaceae</taxon>
        <taxon>Mycobacterium</taxon>
        <taxon>Mycobacterium tuberculosis complex</taxon>
    </lineage>
</organism>
<evidence type="ECO:0000313" key="3">
    <source>
        <dbReference type="Proteomes" id="UP000044938"/>
    </source>
</evidence>
<dbReference type="Proteomes" id="UP000044938">
    <property type="component" value="Unassembled WGS sequence"/>
</dbReference>
<dbReference type="EMBL" id="CSAJ01000157">
    <property type="protein sequence ID" value="COW05456.1"/>
    <property type="molecule type" value="Genomic_DNA"/>
</dbReference>
<proteinExistence type="predicted"/>
<feature type="region of interest" description="Disordered" evidence="1">
    <location>
        <begin position="34"/>
        <end position="55"/>
    </location>
</feature>
<feature type="compositionally biased region" description="Low complexity" evidence="1">
    <location>
        <begin position="42"/>
        <end position="51"/>
    </location>
</feature>
<dbReference type="AlphaFoldDB" id="A0A655IN75"/>
<name>A0A655IN75_MYCTX</name>
<gene>
    <name evidence="2" type="ORF">ERS007720_01546</name>
</gene>
<reference evidence="2 3" key="1">
    <citation type="submission" date="2015-03" db="EMBL/GenBank/DDBJ databases">
        <authorList>
            <consortium name="Pathogen Informatics"/>
        </authorList>
    </citation>
    <scope>NUCLEOTIDE SEQUENCE [LARGE SCALE GENOMIC DNA]</scope>
    <source>
        <strain evidence="2 3">M09401471</strain>
    </source>
</reference>
<sequence length="87" mass="10076">MRQRTQIPQVHCSPGSPQRLRIAFSFVAQWVEAGDRDESRRQPGQRFGQQRRQPRIRRIDIGIPEVLRVEPIDVPLGQQEAIAEQAH</sequence>
<accession>A0A655IN75</accession>
<evidence type="ECO:0000313" key="2">
    <source>
        <dbReference type="EMBL" id="COW05456.1"/>
    </source>
</evidence>